<feature type="chain" id="PRO_5032624974" evidence="1">
    <location>
        <begin position="23"/>
        <end position="243"/>
    </location>
</feature>
<dbReference type="PROSITE" id="PS51688">
    <property type="entry name" value="ICA"/>
    <property type="match status" value="1"/>
</dbReference>
<evidence type="ECO:0000313" key="3">
    <source>
        <dbReference type="EMBL" id="NYZ66654.1"/>
    </source>
</evidence>
<evidence type="ECO:0000259" key="2">
    <source>
        <dbReference type="PROSITE" id="PS51688"/>
    </source>
</evidence>
<evidence type="ECO:0000313" key="4">
    <source>
        <dbReference type="Proteomes" id="UP000569732"/>
    </source>
</evidence>
<accession>A0A853I9B3</accession>
<reference evidence="3 4" key="1">
    <citation type="submission" date="2020-07" db="EMBL/GenBank/DDBJ databases">
        <title>Endozoicomonas sp. nov., isolated from sediment.</title>
        <authorList>
            <person name="Gu T."/>
        </authorList>
    </citation>
    <scope>NUCLEOTIDE SEQUENCE [LARGE SCALE GENOMIC DNA]</scope>
    <source>
        <strain evidence="3 4">SM1973</strain>
    </source>
</reference>
<keyword evidence="4" id="KW-1185">Reference proteome</keyword>
<dbReference type="EMBL" id="JACCKB010000016">
    <property type="protein sequence ID" value="NYZ66654.1"/>
    <property type="molecule type" value="Genomic_DNA"/>
</dbReference>
<dbReference type="Pfam" id="PF13884">
    <property type="entry name" value="Peptidase_S74"/>
    <property type="match status" value="1"/>
</dbReference>
<evidence type="ECO:0000256" key="1">
    <source>
        <dbReference type="SAM" id="SignalP"/>
    </source>
</evidence>
<dbReference type="RefSeq" id="WP_180568683.1">
    <property type="nucleotide sequence ID" value="NZ_JACCKB010000016.1"/>
</dbReference>
<dbReference type="InterPro" id="IPR030392">
    <property type="entry name" value="S74_ICA"/>
</dbReference>
<proteinExistence type="predicted"/>
<feature type="domain" description="Peptidase S74" evidence="2">
    <location>
        <begin position="148"/>
        <end position="243"/>
    </location>
</feature>
<gene>
    <name evidence="3" type="ORF">H0A36_11600</name>
</gene>
<feature type="signal peptide" evidence="1">
    <location>
        <begin position="1"/>
        <end position="22"/>
    </location>
</feature>
<name>A0A853I9B3_9GAMM</name>
<dbReference type="Proteomes" id="UP000569732">
    <property type="component" value="Unassembled WGS sequence"/>
</dbReference>
<protein>
    <submittedName>
        <fullName evidence="3">Tail fiber domain-containing protein</fullName>
    </submittedName>
</protein>
<comment type="caution">
    <text evidence="3">The sequence shown here is derived from an EMBL/GenBank/DDBJ whole genome shotgun (WGS) entry which is preliminary data.</text>
</comment>
<sequence length="243" mass="26966">MKLSKLLFTSVVVLGPTSSAYAETTQVFCGKLDGSEWHWLQDPNKPLIPVGRAGLSYAPLIVSGAWGSTILPLGEWGSFNVNIFSISEADYLSIKNKCSSGYAVQPANNVFSAWSLFKVNKANGQFFIAPGYVEKNRVLARDYSFGLSDIRLKQDIQPLQESLDKVSRVSGYSYSWRPDSVQGQLAGQTEYGVIAQEVQAEFPELVKQDDQGYLRVDYRGLVPVLLESIKELNTRIEALEARQ</sequence>
<organism evidence="3 4">
    <name type="scientific">Spartinivicinus marinus</name>
    <dbReference type="NCBI Taxonomy" id="2994442"/>
    <lineage>
        <taxon>Bacteria</taxon>
        <taxon>Pseudomonadati</taxon>
        <taxon>Pseudomonadota</taxon>
        <taxon>Gammaproteobacteria</taxon>
        <taxon>Oceanospirillales</taxon>
        <taxon>Zooshikellaceae</taxon>
        <taxon>Spartinivicinus</taxon>
    </lineage>
</organism>
<dbReference type="AlphaFoldDB" id="A0A853I9B3"/>
<keyword evidence="1" id="KW-0732">Signal</keyword>